<dbReference type="SUPFAM" id="SSF81324">
    <property type="entry name" value="Voltage-gated potassium channels"/>
    <property type="match status" value="1"/>
</dbReference>
<dbReference type="Proteomes" id="UP000612808">
    <property type="component" value="Unassembled WGS sequence"/>
</dbReference>
<dbReference type="Gene3D" id="1.10.287.70">
    <property type="match status" value="1"/>
</dbReference>
<keyword evidence="4" id="KW-1185">Reference proteome</keyword>
<gene>
    <name evidence="3" type="ORF">Aru02nite_05160</name>
</gene>
<dbReference type="Pfam" id="PF07885">
    <property type="entry name" value="Ion_trans_2"/>
    <property type="match status" value="1"/>
</dbReference>
<proteinExistence type="predicted"/>
<accession>A0A8J3J3S8</accession>
<comment type="caution">
    <text evidence="3">The sequence shown here is derived from an EMBL/GenBank/DDBJ whole genome shotgun (WGS) entry which is preliminary data.</text>
</comment>
<feature type="transmembrane region" description="Helical" evidence="1">
    <location>
        <begin position="94"/>
        <end position="115"/>
    </location>
</feature>
<name>A0A8J3J3S8_9ACTN</name>
<feature type="transmembrane region" description="Helical" evidence="1">
    <location>
        <begin position="21"/>
        <end position="37"/>
    </location>
</feature>
<dbReference type="RefSeq" id="WP_203654493.1">
    <property type="nucleotide sequence ID" value="NZ_BAAAZM010000010.1"/>
</dbReference>
<reference evidence="3" key="1">
    <citation type="submission" date="2021-01" db="EMBL/GenBank/DDBJ databases">
        <title>Whole genome shotgun sequence of Actinocatenispora rupis NBRC 107355.</title>
        <authorList>
            <person name="Komaki H."/>
            <person name="Tamura T."/>
        </authorList>
    </citation>
    <scope>NUCLEOTIDE SEQUENCE</scope>
    <source>
        <strain evidence="3">NBRC 107355</strain>
    </source>
</reference>
<feature type="transmembrane region" description="Helical" evidence="1">
    <location>
        <begin position="127"/>
        <end position="150"/>
    </location>
</feature>
<keyword evidence="1" id="KW-0812">Transmembrane</keyword>
<sequence length="233" mass="24194">MSGDKPADRPGVRLWRRVRQPDAYGVVLAAVLLALIGTGFGGVVAALAALLQAAALLFALWTARYPPALLAVAVPVGLLAAGFALAGAVTQDRALTAVGEALTVLLVAGTVVLILGRIGRRPRVTLATIAAALSVYLLVGIAYAHAFGLINAVGGQFFTAPGTERNVDYLYFSLTTLTTTGYGDLVARTDPGRMTAVSEAVIGQLYLVTIVATVVSNVGRARRRDLRAGPDDR</sequence>
<feature type="transmembrane region" description="Helical" evidence="1">
    <location>
        <begin position="43"/>
        <end position="61"/>
    </location>
</feature>
<keyword evidence="1" id="KW-1133">Transmembrane helix</keyword>
<dbReference type="AlphaFoldDB" id="A0A8J3J3S8"/>
<feature type="transmembrane region" description="Helical" evidence="1">
    <location>
        <begin position="68"/>
        <end position="88"/>
    </location>
</feature>
<evidence type="ECO:0000259" key="2">
    <source>
        <dbReference type="Pfam" id="PF07885"/>
    </source>
</evidence>
<dbReference type="EMBL" id="BOMB01000001">
    <property type="protein sequence ID" value="GID09627.1"/>
    <property type="molecule type" value="Genomic_DNA"/>
</dbReference>
<evidence type="ECO:0000313" key="3">
    <source>
        <dbReference type="EMBL" id="GID09627.1"/>
    </source>
</evidence>
<protein>
    <recommendedName>
        <fullName evidence="2">Potassium channel domain-containing protein</fullName>
    </recommendedName>
</protein>
<feature type="transmembrane region" description="Helical" evidence="1">
    <location>
        <begin position="201"/>
        <end position="219"/>
    </location>
</feature>
<evidence type="ECO:0000256" key="1">
    <source>
        <dbReference type="SAM" id="Phobius"/>
    </source>
</evidence>
<feature type="domain" description="Potassium channel" evidence="2">
    <location>
        <begin position="165"/>
        <end position="216"/>
    </location>
</feature>
<dbReference type="InterPro" id="IPR013099">
    <property type="entry name" value="K_chnl_dom"/>
</dbReference>
<organism evidence="3 4">
    <name type="scientific">Actinocatenispora rupis</name>
    <dbReference type="NCBI Taxonomy" id="519421"/>
    <lineage>
        <taxon>Bacteria</taxon>
        <taxon>Bacillati</taxon>
        <taxon>Actinomycetota</taxon>
        <taxon>Actinomycetes</taxon>
        <taxon>Micromonosporales</taxon>
        <taxon>Micromonosporaceae</taxon>
        <taxon>Actinocatenispora</taxon>
    </lineage>
</organism>
<keyword evidence="1" id="KW-0472">Membrane</keyword>
<evidence type="ECO:0000313" key="4">
    <source>
        <dbReference type="Proteomes" id="UP000612808"/>
    </source>
</evidence>